<keyword evidence="8" id="KW-0926">Vacuole</keyword>
<dbReference type="PhylomeDB" id="A0A061AQU5"/>
<evidence type="ECO:0000313" key="9">
    <source>
        <dbReference type="EMBL" id="CDR39975.1"/>
    </source>
</evidence>
<keyword evidence="6 8" id="KW-0072">Autophagy</keyword>
<reference evidence="9" key="1">
    <citation type="journal article" date="2014" name="Genome Announc.">
        <title>Genome sequence of the yeast Cyberlindnera fabianii (Hansenula fabianii).</title>
        <authorList>
            <person name="Freel K.C."/>
            <person name="Sarilar V."/>
            <person name="Neuveglise C."/>
            <person name="Devillers H."/>
            <person name="Friedrich A."/>
            <person name="Schacherer J."/>
        </authorList>
    </citation>
    <scope>NUCLEOTIDE SEQUENCE</scope>
    <source>
        <strain evidence="9">YJS4271</strain>
    </source>
</reference>
<dbReference type="OrthoDB" id="42657at2759"/>
<feature type="transmembrane region" description="Helical" evidence="8">
    <location>
        <begin position="102"/>
        <end position="121"/>
    </location>
</feature>
<dbReference type="PANTHER" id="PTHR23519">
    <property type="entry name" value="AUTOPHAGY-RELATED PROTEIN 22"/>
    <property type="match status" value="1"/>
</dbReference>
<protein>
    <recommendedName>
        <fullName evidence="8">Autophagy-related protein</fullName>
    </recommendedName>
</protein>
<dbReference type="SUPFAM" id="SSF103473">
    <property type="entry name" value="MFS general substrate transporter"/>
    <property type="match status" value="1"/>
</dbReference>
<evidence type="ECO:0000256" key="4">
    <source>
        <dbReference type="ARBA" id="ARBA00022692"/>
    </source>
</evidence>
<dbReference type="GO" id="GO:0006914">
    <property type="term" value="P:autophagy"/>
    <property type="evidence" value="ECO:0007669"/>
    <property type="project" value="UniProtKB-KW"/>
</dbReference>
<feature type="transmembrane region" description="Helical" evidence="8">
    <location>
        <begin position="133"/>
        <end position="153"/>
    </location>
</feature>
<comment type="function">
    <text evidence="8">Vacuolar effluxer which mediate the efflux of amino acids resulting from autophagic degradation. The release of autophagic amino acids allows the maintenance of protein synthesis and viability during nitrogen starvation.</text>
</comment>
<dbReference type="InterPro" id="IPR036259">
    <property type="entry name" value="MFS_trans_sf"/>
</dbReference>
<dbReference type="VEuPathDB" id="FungiDB:BON22_2312"/>
<keyword evidence="8" id="KW-0029">Amino-acid transport</keyword>
<name>A0A061AQU5_CYBFA</name>
<feature type="transmembrane region" description="Helical" evidence="8">
    <location>
        <begin position="452"/>
        <end position="471"/>
    </location>
</feature>
<dbReference type="InterPro" id="IPR024671">
    <property type="entry name" value="Atg22-like"/>
</dbReference>
<accession>A0A061AQU5</accession>
<evidence type="ECO:0000256" key="3">
    <source>
        <dbReference type="ARBA" id="ARBA00022448"/>
    </source>
</evidence>
<evidence type="ECO:0000256" key="5">
    <source>
        <dbReference type="ARBA" id="ARBA00022989"/>
    </source>
</evidence>
<comment type="similarity">
    <text evidence="2 8">Belongs to the ATG22 family.</text>
</comment>
<dbReference type="EMBL" id="LK052889">
    <property type="protein sequence ID" value="CDR39975.1"/>
    <property type="molecule type" value="Genomic_DNA"/>
</dbReference>
<comment type="subcellular location">
    <subcellularLocation>
        <location evidence="1 8">Vacuole membrane</location>
        <topology evidence="1 8">Multi-pass membrane protein</topology>
    </subcellularLocation>
</comment>
<feature type="transmembrane region" description="Helical" evidence="8">
    <location>
        <begin position="257"/>
        <end position="279"/>
    </location>
</feature>
<feature type="transmembrane region" description="Helical" evidence="8">
    <location>
        <begin position="220"/>
        <end position="245"/>
    </location>
</feature>
<feature type="transmembrane region" description="Helical" evidence="8">
    <location>
        <begin position="353"/>
        <end position="373"/>
    </location>
</feature>
<feature type="transmembrane region" description="Helical" evidence="8">
    <location>
        <begin position="483"/>
        <end position="501"/>
    </location>
</feature>
<gene>
    <name evidence="9" type="ORF">CYFA0S_04e01112g</name>
</gene>
<keyword evidence="5 8" id="KW-1133">Transmembrane helix</keyword>
<feature type="transmembrane region" description="Helical" evidence="8">
    <location>
        <begin position="315"/>
        <end position="341"/>
    </location>
</feature>
<dbReference type="AlphaFoldDB" id="A0A061AQU5"/>
<evidence type="ECO:0000256" key="7">
    <source>
        <dbReference type="ARBA" id="ARBA00023136"/>
    </source>
</evidence>
<evidence type="ECO:0000256" key="6">
    <source>
        <dbReference type="ARBA" id="ARBA00023006"/>
    </source>
</evidence>
<evidence type="ECO:0000256" key="1">
    <source>
        <dbReference type="ARBA" id="ARBA00004128"/>
    </source>
</evidence>
<feature type="transmembrane region" description="Helical" evidence="8">
    <location>
        <begin position="385"/>
        <end position="404"/>
    </location>
</feature>
<keyword evidence="3 8" id="KW-0813">Transport</keyword>
<dbReference type="PANTHER" id="PTHR23519:SF2">
    <property type="entry name" value="AUTOPHAGY-RELATED PROTEIN 22"/>
    <property type="match status" value="1"/>
</dbReference>
<keyword evidence="7 8" id="KW-0472">Membrane</keyword>
<evidence type="ECO:0000256" key="8">
    <source>
        <dbReference type="RuleBase" id="RU363073"/>
    </source>
</evidence>
<keyword evidence="4 8" id="KW-0812">Transmembrane</keyword>
<dbReference type="Pfam" id="PF11700">
    <property type="entry name" value="ATG22"/>
    <property type="match status" value="1"/>
</dbReference>
<evidence type="ECO:0000256" key="2">
    <source>
        <dbReference type="ARBA" id="ARBA00006978"/>
    </source>
</evidence>
<organism evidence="9">
    <name type="scientific">Cyberlindnera fabianii</name>
    <name type="common">Yeast</name>
    <name type="synonym">Hansenula fabianii</name>
    <dbReference type="NCBI Taxonomy" id="36022"/>
    <lineage>
        <taxon>Eukaryota</taxon>
        <taxon>Fungi</taxon>
        <taxon>Dikarya</taxon>
        <taxon>Ascomycota</taxon>
        <taxon>Saccharomycotina</taxon>
        <taxon>Saccharomycetes</taxon>
        <taxon>Phaffomycetales</taxon>
        <taxon>Phaffomycetaceae</taxon>
        <taxon>Cyberlindnera</taxon>
    </lineage>
</organism>
<sequence>MVHHSNEPTSSGSLESLTVKETNYTTKTPPKPLFSGKSEFCSWLLLCFTTGPVASMTRAYVPAAIQSLALKLGRTSTGELCSSTGNDCFVKFGVGKVHHTSYVLYLKSIYTAMEGLIALLVSGIADYSNYRKWFLIVSIMFYGLCALPFAGLTDATYAQLHTMSALYGLLNITNGVYQIIEASYIPLFMRAKGMEIKHEEKGKDAEVLRREIVLRRGSKVSVLGLLAGNLGGVIALVTGIIISYTRGGPAIDGFHNFLLAITIAGCVTASSTLVAVLFIPSVEGKSKPVDGIFILLLTFKRMWSLLKQIRQYPNAFLLCISWVIWNVTYTNFLSVFILLFRSTLGIGTTDSEYTVYTWLSYVISSLGSLAWMFSYPHAGLKMKTWAYIFLAVSLFTNFWGTLGISNNTKIGFRHRWEFWAFDVLYSGSSSALRSLNRVLYSTLLPEGDEAQFFGLEVLLGVAIGWIGDLVNATIQDRTGIDRMPFVPNTLLVLVSLVLYILCDTEKGMADAQKLLIQAQVSESTV</sequence>
<dbReference type="GO" id="GO:0005774">
    <property type="term" value="C:vacuolar membrane"/>
    <property type="evidence" value="ECO:0007669"/>
    <property type="project" value="UniProtKB-SubCell"/>
</dbReference>
<feature type="transmembrane region" description="Helical" evidence="8">
    <location>
        <begin position="165"/>
        <end position="187"/>
    </location>
</feature>
<dbReference type="GO" id="GO:0032974">
    <property type="term" value="P:amino acid transmembrane export from vacuole"/>
    <property type="evidence" value="ECO:0007669"/>
    <property type="project" value="TreeGrafter"/>
</dbReference>
<dbReference type="InterPro" id="IPR050495">
    <property type="entry name" value="ATG22/LtaA_families"/>
</dbReference>
<proteinExistence type="inferred from homology"/>